<dbReference type="PANTHER" id="PTHR10328">
    <property type="entry name" value="PROTEIN MAX MYC-ASSOCIATED FACTOR X"/>
    <property type="match status" value="1"/>
</dbReference>
<evidence type="ECO:0000256" key="6">
    <source>
        <dbReference type="ARBA" id="ARBA00023242"/>
    </source>
</evidence>
<feature type="domain" description="BHLH" evidence="8">
    <location>
        <begin position="30"/>
        <end position="81"/>
    </location>
</feature>
<evidence type="ECO:0000256" key="7">
    <source>
        <dbReference type="SAM" id="MobiDB-lite"/>
    </source>
</evidence>
<comment type="similarity">
    <text evidence="1">Belongs to the MAX family.</text>
</comment>
<dbReference type="PANTHER" id="PTHR10328:SF3">
    <property type="entry name" value="PROTEIN MAX"/>
    <property type="match status" value="1"/>
</dbReference>
<evidence type="ECO:0000256" key="5">
    <source>
        <dbReference type="ARBA" id="ARBA00023163"/>
    </source>
</evidence>
<dbReference type="GO" id="GO:0003677">
    <property type="term" value="F:DNA binding"/>
    <property type="evidence" value="ECO:0007669"/>
    <property type="project" value="UniProtKB-KW"/>
</dbReference>
<dbReference type="PROSITE" id="PS50888">
    <property type="entry name" value="BHLH"/>
    <property type="match status" value="1"/>
</dbReference>
<keyword evidence="3" id="KW-0238">DNA-binding</keyword>
<keyword evidence="2" id="KW-0805">Transcription regulation</keyword>
<dbReference type="Proteomes" id="UP000887566">
    <property type="component" value="Unplaced"/>
</dbReference>
<dbReference type="GO" id="GO:0045944">
    <property type="term" value="P:positive regulation of transcription by RNA polymerase II"/>
    <property type="evidence" value="ECO:0007669"/>
    <property type="project" value="TreeGrafter"/>
</dbReference>
<dbReference type="GO" id="GO:0090575">
    <property type="term" value="C:RNA polymerase II transcription regulator complex"/>
    <property type="evidence" value="ECO:0007669"/>
    <property type="project" value="TreeGrafter"/>
</dbReference>
<dbReference type="GO" id="GO:0003700">
    <property type="term" value="F:DNA-binding transcription factor activity"/>
    <property type="evidence" value="ECO:0007669"/>
    <property type="project" value="TreeGrafter"/>
</dbReference>
<evidence type="ECO:0000313" key="10">
    <source>
        <dbReference type="WBParaSite" id="PSAMB.scaffold351size55202.g4973.t1"/>
    </source>
</evidence>
<proteinExistence type="inferred from homology"/>
<dbReference type="SMART" id="SM00353">
    <property type="entry name" value="HLH"/>
    <property type="match status" value="1"/>
</dbReference>
<keyword evidence="5" id="KW-0804">Transcription</keyword>
<organism evidence="9 10">
    <name type="scientific">Plectus sambesii</name>
    <dbReference type="NCBI Taxonomy" id="2011161"/>
    <lineage>
        <taxon>Eukaryota</taxon>
        <taxon>Metazoa</taxon>
        <taxon>Ecdysozoa</taxon>
        <taxon>Nematoda</taxon>
        <taxon>Chromadorea</taxon>
        <taxon>Plectida</taxon>
        <taxon>Plectina</taxon>
        <taxon>Plectoidea</taxon>
        <taxon>Plectidae</taxon>
        <taxon>Plectus</taxon>
    </lineage>
</organism>
<dbReference type="CDD" id="cd11406">
    <property type="entry name" value="bHLHzip_Max"/>
    <property type="match status" value="1"/>
</dbReference>
<dbReference type="Gene3D" id="4.10.280.10">
    <property type="entry name" value="Helix-loop-helix DNA-binding domain"/>
    <property type="match status" value="1"/>
</dbReference>
<feature type="compositionally biased region" description="Basic and acidic residues" evidence="7">
    <location>
        <begin position="28"/>
        <end position="48"/>
    </location>
</feature>
<dbReference type="Pfam" id="PF00010">
    <property type="entry name" value="HLH"/>
    <property type="match status" value="1"/>
</dbReference>
<reference evidence="10" key="1">
    <citation type="submission" date="2022-11" db="UniProtKB">
        <authorList>
            <consortium name="WormBaseParasite"/>
        </authorList>
    </citation>
    <scope>IDENTIFICATION</scope>
</reference>
<sequence length="164" mass="18412">MDDDFSDDDSLQDGQHSHTTDSFSPGIDENRRAHHNALERKRRDHIKDSFSSLKEVVPTLVGERSSRALILKKAVDYISTMQDKISSHENDINALKSQNEQLEAQIRAFEGSMTEEEEEEESARTSQQRNSQSVVDEPPETKPTAIGGVSNNFIATVTQPVSRQ</sequence>
<feature type="region of interest" description="Disordered" evidence="7">
    <location>
        <begin position="110"/>
        <end position="164"/>
    </location>
</feature>
<name>A0A914WC91_9BILA</name>
<evidence type="ECO:0000256" key="2">
    <source>
        <dbReference type="ARBA" id="ARBA00023015"/>
    </source>
</evidence>
<protein>
    <submittedName>
        <fullName evidence="10">BHLH domain-containing protein</fullName>
    </submittedName>
</protein>
<feature type="compositionally biased region" description="Polar residues" evidence="7">
    <location>
        <begin position="149"/>
        <end position="164"/>
    </location>
</feature>
<keyword evidence="9" id="KW-1185">Reference proteome</keyword>
<dbReference type="WBParaSite" id="PSAMB.scaffold351size55202.g4973.t1">
    <property type="protein sequence ID" value="PSAMB.scaffold351size55202.g4973.t1"/>
    <property type="gene ID" value="PSAMB.scaffold351size55202.g4973"/>
</dbReference>
<dbReference type="AlphaFoldDB" id="A0A914WC91"/>
<evidence type="ECO:0000256" key="1">
    <source>
        <dbReference type="ARBA" id="ARBA00007628"/>
    </source>
</evidence>
<feature type="region of interest" description="Disordered" evidence="7">
    <location>
        <begin position="1"/>
        <end position="54"/>
    </location>
</feature>
<dbReference type="InterPro" id="IPR011598">
    <property type="entry name" value="bHLH_dom"/>
</dbReference>
<evidence type="ECO:0000256" key="3">
    <source>
        <dbReference type="ARBA" id="ARBA00023125"/>
    </source>
</evidence>
<dbReference type="InterPro" id="IPR036638">
    <property type="entry name" value="HLH_DNA-bd_sf"/>
</dbReference>
<feature type="compositionally biased region" description="Polar residues" evidence="7">
    <location>
        <begin position="124"/>
        <end position="134"/>
    </location>
</feature>
<evidence type="ECO:0000313" key="9">
    <source>
        <dbReference type="Proteomes" id="UP000887566"/>
    </source>
</evidence>
<dbReference type="GO" id="GO:0046983">
    <property type="term" value="F:protein dimerization activity"/>
    <property type="evidence" value="ECO:0007669"/>
    <property type="project" value="InterPro"/>
</dbReference>
<keyword evidence="6" id="KW-0539">Nucleus</keyword>
<feature type="compositionally biased region" description="Acidic residues" evidence="7">
    <location>
        <begin position="1"/>
        <end position="11"/>
    </location>
</feature>
<evidence type="ECO:0000259" key="8">
    <source>
        <dbReference type="PROSITE" id="PS50888"/>
    </source>
</evidence>
<dbReference type="SUPFAM" id="SSF47459">
    <property type="entry name" value="HLH, helix-loop-helix DNA-binding domain"/>
    <property type="match status" value="1"/>
</dbReference>
<accession>A0A914WC91</accession>
<evidence type="ECO:0000256" key="4">
    <source>
        <dbReference type="ARBA" id="ARBA00023159"/>
    </source>
</evidence>
<dbReference type="FunFam" id="4.10.280.10:FF:000019">
    <property type="entry name" value="Myc proto-oncogene protein"/>
    <property type="match status" value="1"/>
</dbReference>
<keyword evidence="4" id="KW-0010">Activator</keyword>